<evidence type="ECO:0000313" key="5">
    <source>
        <dbReference type="Proteomes" id="UP000177905"/>
    </source>
</evidence>
<gene>
    <name evidence="4" type="ORF">A2290_02450</name>
</gene>
<evidence type="ECO:0000256" key="2">
    <source>
        <dbReference type="ARBA" id="ARBA00022803"/>
    </source>
</evidence>
<keyword evidence="2 3" id="KW-0802">TPR repeat</keyword>
<keyword evidence="1" id="KW-0677">Repeat</keyword>
<dbReference type="Gene3D" id="1.25.40.10">
    <property type="entry name" value="Tetratricopeptide repeat domain"/>
    <property type="match status" value="1"/>
</dbReference>
<dbReference type="PANTHER" id="PTHR44943">
    <property type="entry name" value="CELLULOSE SYNTHASE OPERON PROTEIN C"/>
    <property type="match status" value="1"/>
</dbReference>
<name>A0A1F4S0S0_UNCSA</name>
<feature type="repeat" description="TPR" evidence="3">
    <location>
        <begin position="156"/>
        <end position="189"/>
    </location>
</feature>
<dbReference type="SUPFAM" id="SSF48452">
    <property type="entry name" value="TPR-like"/>
    <property type="match status" value="1"/>
</dbReference>
<reference evidence="4 5" key="1">
    <citation type="journal article" date="2016" name="Nat. Commun.">
        <title>Thousands of microbial genomes shed light on interconnected biogeochemical processes in an aquifer system.</title>
        <authorList>
            <person name="Anantharaman K."/>
            <person name="Brown C.T."/>
            <person name="Hug L.A."/>
            <person name="Sharon I."/>
            <person name="Castelle C.J."/>
            <person name="Probst A.J."/>
            <person name="Thomas B.C."/>
            <person name="Singh A."/>
            <person name="Wilkins M.J."/>
            <person name="Karaoz U."/>
            <person name="Brodie E.L."/>
            <person name="Williams K.H."/>
            <person name="Hubbard S.S."/>
            <person name="Banfield J.F."/>
        </authorList>
    </citation>
    <scope>NUCLEOTIDE SEQUENCE [LARGE SCALE GENOMIC DNA]</scope>
</reference>
<evidence type="ECO:0000313" key="4">
    <source>
        <dbReference type="EMBL" id="OGC14032.1"/>
    </source>
</evidence>
<comment type="caution">
    <text evidence="4">The sequence shown here is derived from an EMBL/GenBank/DDBJ whole genome shotgun (WGS) entry which is preliminary data.</text>
</comment>
<dbReference type="Proteomes" id="UP000177905">
    <property type="component" value="Unassembled WGS sequence"/>
</dbReference>
<protein>
    <submittedName>
        <fullName evidence="4">Uncharacterized protein</fullName>
    </submittedName>
</protein>
<dbReference type="InterPro" id="IPR011990">
    <property type="entry name" value="TPR-like_helical_dom_sf"/>
</dbReference>
<sequence>MSIAPIKKPVIFSPSQAVKKEAPREQKPSSNQNILPVIIYNHSTVPDKNREFLAKFWEEQGDLHISNGEYKDALICYSNSIKFNPTNSITLLKKARILIKLGLANDALEFCTRAIKLSSNLTEAFCVKADIYLRHNLPSLAAKYYKKALRHDPKSIEGLNSMGKTLVKLGKLAQAEKYFLKAYQIEPNDESLFQIAEVNRMKGNYKVSIQYYKRIKPGSLFFEKAQEGERKTFQQLASIINRYGKTLNPDYSY</sequence>
<proteinExistence type="predicted"/>
<dbReference type="EMBL" id="MEUA01000044">
    <property type="protein sequence ID" value="OGC14032.1"/>
    <property type="molecule type" value="Genomic_DNA"/>
</dbReference>
<dbReference type="AlphaFoldDB" id="A0A1F4S0S0"/>
<accession>A0A1F4S0S0</accession>
<feature type="repeat" description="TPR" evidence="3">
    <location>
        <begin position="122"/>
        <end position="155"/>
    </location>
</feature>
<dbReference type="Pfam" id="PF13181">
    <property type="entry name" value="TPR_8"/>
    <property type="match status" value="1"/>
</dbReference>
<evidence type="ECO:0000256" key="1">
    <source>
        <dbReference type="ARBA" id="ARBA00022737"/>
    </source>
</evidence>
<dbReference type="InterPro" id="IPR019734">
    <property type="entry name" value="TPR_rpt"/>
</dbReference>
<feature type="repeat" description="TPR" evidence="3">
    <location>
        <begin position="54"/>
        <end position="87"/>
    </location>
</feature>
<dbReference type="InterPro" id="IPR051685">
    <property type="entry name" value="Ycf3/AcsC/BcsC/TPR_MFPF"/>
</dbReference>
<dbReference type="PROSITE" id="PS50005">
    <property type="entry name" value="TPR"/>
    <property type="match status" value="3"/>
</dbReference>
<dbReference type="SMART" id="SM00028">
    <property type="entry name" value="TPR"/>
    <property type="match status" value="4"/>
</dbReference>
<dbReference type="Pfam" id="PF13431">
    <property type="entry name" value="TPR_17"/>
    <property type="match status" value="1"/>
</dbReference>
<evidence type="ECO:0000256" key="3">
    <source>
        <dbReference type="PROSITE-ProRule" id="PRU00339"/>
    </source>
</evidence>
<dbReference type="PANTHER" id="PTHR44943:SF8">
    <property type="entry name" value="TPR REPEAT-CONTAINING PROTEIN MJ0263"/>
    <property type="match status" value="1"/>
</dbReference>
<organism evidence="4 5">
    <name type="scientific">candidate division WOR-1 bacterium RIFOXYB2_FULL_36_35</name>
    <dbReference type="NCBI Taxonomy" id="1802578"/>
    <lineage>
        <taxon>Bacteria</taxon>
        <taxon>Bacillati</taxon>
        <taxon>Saganbacteria</taxon>
    </lineage>
</organism>